<dbReference type="GO" id="GO:1905515">
    <property type="term" value="P:non-motile cilium assembly"/>
    <property type="evidence" value="ECO:0007669"/>
    <property type="project" value="TreeGrafter"/>
</dbReference>
<evidence type="ECO:0000256" key="5">
    <source>
        <dbReference type="SAM" id="Phobius"/>
    </source>
</evidence>
<keyword evidence="7" id="KW-1185">Reference proteome</keyword>
<reference evidence="6" key="1">
    <citation type="submission" date="2022-11" db="EMBL/GenBank/DDBJ databases">
        <authorList>
            <person name="Kikuchi T."/>
        </authorList>
    </citation>
    <scope>NUCLEOTIDE SEQUENCE</scope>
    <source>
        <strain evidence="6">PS1010</strain>
    </source>
</reference>
<feature type="transmembrane region" description="Helical" evidence="5">
    <location>
        <begin position="86"/>
        <end position="107"/>
    </location>
</feature>
<dbReference type="GO" id="GO:0016020">
    <property type="term" value="C:membrane"/>
    <property type="evidence" value="ECO:0007669"/>
    <property type="project" value="UniProtKB-SubCell"/>
</dbReference>
<dbReference type="OrthoDB" id="311720at2759"/>
<organism evidence="6 7">
    <name type="scientific">Caenorhabditis angaria</name>
    <dbReference type="NCBI Taxonomy" id="860376"/>
    <lineage>
        <taxon>Eukaryota</taxon>
        <taxon>Metazoa</taxon>
        <taxon>Ecdysozoa</taxon>
        <taxon>Nematoda</taxon>
        <taxon>Chromadorea</taxon>
        <taxon>Rhabditida</taxon>
        <taxon>Rhabditina</taxon>
        <taxon>Rhabditomorpha</taxon>
        <taxon>Rhabditoidea</taxon>
        <taxon>Rhabditidae</taxon>
        <taxon>Peloderinae</taxon>
        <taxon>Caenorhabditis</taxon>
    </lineage>
</organism>
<feature type="transmembrane region" description="Helical" evidence="5">
    <location>
        <begin position="51"/>
        <end position="74"/>
    </location>
</feature>
<gene>
    <name evidence="6" type="ORF">CAMP_LOCUS8078</name>
</gene>
<evidence type="ECO:0000256" key="3">
    <source>
        <dbReference type="ARBA" id="ARBA00022989"/>
    </source>
</evidence>
<keyword evidence="4 5" id="KW-0472">Membrane</keyword>
<proteinExistence type="predicted"/>
<evidence type="ECO:0000256" key="1">
    <source>
        <dbReference type="ARBA" id="ARBA00004141"/>
    </source>
</evidence>
<dbReference type="Proteomes" id="UP001152747">
    <property type="component" value="Unassembled WGS sequence"/>
</dbReference>
<sequence>MEEFVRKNDIRKEIISSFPFQMALYYNILLFPFHIIIMAIGMYFRYDLFSLTYRVIVFSACFVHVFSEAIRLALGFFGNLMENMSALSGFLITSTIIQIPITLFLIFNSSSKKLPIEYLFLAIFLILNIFEVIFSISTLKKVATREMIKYASKIVKNEFNRQLEADMNEMFGPKKENDVERDRFLKAMKEVEKEKKEEDEVELD</sequence>
<dbReference type="EMBL" id="CANHGI010000003">
    <property type="protein sequence ID" value="CAI5445441.1"/>
    <property type="molecule type" value="Genomic_DNA"/>
</dbReference>
<evidence type="ECO:0000313" key="7">
    <source>
        <dbReference type="Proteomes" id="UP001152747"/>
    </source>
</evidence>
<accession>A0A9P1II08</accession>
<keyword evidence="2 5" id="KW-0812">Transmembrane</keyword>
<dbReference type="Pfam" id="PF09799">
    <property type="entry name" value="Transmemb_17"/>
    <property type="match status" value="1"/>
</dbReference>
<keyword evidence="3 5" id="KW-1133">Transmembrane helix</keyword>
<dbReference type="GO" id="GO:0035869">
    <property type="term" value="C:ciliary transition zone"/>
    <property type="evidence" value="ECO:0007669"/>
    <property type="project" value="TreeGrafter"/>
</dbReference>
<comment type="subcellular location">
    <subcellularLocation>
        <location evidence="1">Membrane</location>
        <topology evidence="1">Multi-pass membrane protein</topology>
    </subcellularLocation>
</comment>
<evidence type="ECO:0000313" key="6">
    <source>
        <dbReference type="EMBL" id="CAI5445441.1"/>
    </source>
</evidence>
<name>A0A9P1II08_9PELO</name>
<dbReference type="PANTHER" id="PTHR13531">
    <property type="entry name" value="GEO07735P1-RELATED-RELATED"/>
    <property type="match status" value="1"/>
</dbReference>
<dbReference type="AlphaFoldDB" id="A0A9P1II08"/>
<protein>
    <submittedName>
        <fullName evidence="6">Uncharacterized protein</fullName>
    </submittedName>
</protein>
<comment type="caution">
    <text evidence="6">The sequence shown here is derived from an EMBL/GenBank/DDBJ whole genome shotgun (WGS) entry which is preliminary data.</text>
</comment>
<feature type="transmembrane region" description="Helical" evidence="5">
    <location>
        <begin position="24"/>
        <end position="45"/>
    </location>
</feature>
<evidence type="ECO:0000256" key="4">
    <source>
        <dbReference type="ARBA" id="ARBA00023136"/>
    </source>
</evidence>
<dbReference type="PANTHER" id="PTHR13531:SF6">
    <property type="entry name" value="TMEM (HUMAN TRANSMEMBRANE PROTEIN) HOMOLOG"/>
    <property type="match status" value="1"/>
</dbReference>
<feature type="transmembrane region" description="Helical" evidence="5">
    <location>
        <begin position="119"/>
        <end position="139"/>
    </location>
</feature>
<dbReference type="InterPro" id="IPR019184">
    <property type="entry name" value="Uncharacterised_TM-17"/>
</dbReference>
<evidence type="ECO:0000256" key="2">
    <source>
        <dbReference type="ARBA" id="ARBA00022692"/>
    </source>
</evidence>